<dbReference type="SUPFAM" id="SSF52374">
    <property type="entry name" value="Nucleotidylyl transferase"/>
    <property type="match status" value="1"/>
</dbReference>
<dbReference type="Gene3D" id="3.40.50.620">
    <property type="entry name" value="HUPs"/>
    <property type="match status" value="1"/>
</dbReference>
<evidence type="ECO:0000256" key="3">
    <source>
        <dbReference type="ARBA" id="ARBA00022598"/>
    </source>
</evidence>
<keyword evidence="6 8" id="KW-0067">ATP-binding</keyword>
<keyword evidence="3 8" id="KW-0436">Ligase</keyword>
<dbReference type="PANTHER" id="PTHR21299">
    <property type="entry name" value="CYTIDYLATE KINASE/PANTOATE-BETA-ALANINE LIGASE"/>
    <property type="match status" value="1"/>
</dbReference>
<comment type="subcellular location">
    <subcellularLocation>
        <location evidence="8">Cytoplasm</location>
    </subcellularLocation>
</comment>
<feature type="active site" description="Proton donor" evidence="8">
    <location>
        <position position="37"/>
    </location>
</feature>
<organism evidence="9 10">
    <name type="scientific">Shewanella surugensis</name>
    <dbReference type="NCBI Taxonomy" id="212020"/>
    <lineage>
        <taxon>Bacteria</taxon>
        <taxon>Pseudomonadati</taxon>
        <taxon>Pseudomonadota</taxon>
        <taxon>Gammaproteobacteria</taxon>
        <taxon>Alteromonadales</taxon>
        <taxon>Shewanellaceae</taxon>
        <taxon>Shewanella</taxon>
    </lineage>
</organism>
<dbReference type="InterPro" id="IPR014729">
    <property type="entry name" value="Rossmann-like_a/b/a_fold"/>
</dbReference>
<dbReference type="NCBIfam" id="TIGR00018">
    <property type="entry name" value="panC"/>
    <property type="match status" value="1"/>
</dbReference>
<evidence type="ECO:0000256" key="1">
    <source>
        <dbReference type="ARBA" id="ARBA00004990"/>
    </source>
</evidence>
<dbReference type="InterPro" id="IPR003721">
    <property type="entry name" value="Pantoate_ligase"/>
</dbReference>
<dbReference type="EMBL" id="JAKIKS010000001">
    <property type="protein sequence ID" value="MCL1122994.1"/>
    <property type="molecule type" value="Genomic_DNA"/>
</dbReference>
<dbReference type="GO" id="GO:0016874">
    <property type="term" value="F:ligase activity"/>
    <property type="evidence" value="ECO:0007669"/>
    <property type="project" value="UniProtKB-KW"/>
</dbReference>
<comment type="caution">
    <text evidence="9">The sequence shown here is derived from an EMBL/GenBank/DDBJ whole genome shotgun (WGS) entry which is preliminary data.</text>
</comment>
<feature type="binding site" evidence="8">
    <location>
        <begin position="149"/>
        <end position="152"/>
    </location>
    <ligand>
        <name>ATP</name>
        <dbReference type="ChEBI" id="CHEBI:30616"/>
    </ligand>
</feature>
<protein>
    <recommendedName>
        <fullName evidence="8">Pantothenate synthetase</fullName>
        <shortName evidence="8">PS</shortName>
        <ecNumber evidence="8">6.3.2.1</ecNumber>
    </recommendedName>
    <alternativeName>
        <fullName evidence="8">Pantoate--beta-alanine ligase</fullName>
    </alternativeName>
    <alternativeName>
        <fullName evidence="8">Pantoate-activating enzyme</fullName>
    </alternativeName>
</protein>
<comment type="pathway">
    <text evidence="1 8">Cofactor biosynthesis; (R)-pantothenate biosynthesis; (R)-pantothenate from (R)-pantoate and beta-alanine: step 1/1.</text>
</comment>
<evidence type="ECO:0000256" key="6">
    <source>
        <dbReference type="ARBA" id="ARBA00022840"/>
    </source>
</evidence>
<dbReference type="CDD" id="cd00560">
    <property type="entry name" value="PanC"/>
    <property type="match status" value="1"/>
</dbReference>
<proteinExistence type="inferred from homology"/>
<reference evidence="9 10" key="1">
    <citation type="submission" date="2022-01" db="EMBL/GenBank/DDBJ databases">
        <title>Whole genome-based taxonomy of the Shewanellaceae.</title>
        <authorList>
            <person name="Martin-Rodriguez A.J."/>
        </authorList>
    </citation>
    <scope>NUCLEOTIDE SEQUENCE [LARGE SCALE GENOMIC DNA]</scope>
    <source>
        <strain evidence="9 10">DSM 17177</strain>
    </source>
</reference>
<comment type="similarity">
    <text evidence="2 8">Belongs to the pantothenate synthetase family.</text>
</comment>
<evidence type="ECO:0000256" key="4">
    <source>
        <dbReference type="ARBA" id="ARBA00022655"/>
    </source>
</evidence>
<evidence type="ECO:0000313" key="9">
    <source>
        <dbReference type="EMBL" id="MCL1122994.1"/>
    </source>
</evidence>
<feature type="binding site" evidence="8">
    <location>
        <position position="155"/>
    </location>
    <ligand>
        <name>(R)-pantoate</name>
        <dbReference type="ChEBI" id="CHEBI:15980"/>
    </ligand>
</feature>
<feature type="binding site" evidence="8">
    <location>
        <position position="61"/>
    </location>
    <ligand>
        <name>(R)-pantoate</name>
        <dbReference type="ChEBI" id="CHEBI:15980"/>
    </ligand>
</feature>
<name>A0ABT0L600_9GAMM</name>
<comment type="subunit">
    <text evidence="8">Homodimer.</text>
</comment>
<dbReference type="InterPro" id="IPR004821">
    <property type="entry name" value="Cyt_trans-like"/>
</dbReference>
<feature type="binding site" evidence="8">
    <location>
        <begin position="30"/>
        <end position="37"/>
    </location>
    <ligand>
        <name>ATP</name>
        <dbReference type="ChEBI" id="CHEBI:30616"/>
    </ligand>
</feature>
<comment type="miscellaneous">
    <text evidence="8">The reaction proceeds by a bi uni uni bi ping pong mechanism.</text>
</comment>
<accession>A0ABT0L600</accession>
<feature type="binding site" evidence="8">
    <location>
        <position position="61"/>
    </location>
    <ligand>
        <name>beta-alanine</name>
        <dbReference type="ChEBI" id="CHEBI:57966"/>
    </ligand>
</feature>
<dbReference type="Pfam" id="PF02569">
    <property type="entry name" value="Pantoate_ligase"/>
    <property type="match status" value="1"/>
</dbReference>
<sequence length="281" mass="31064">MITIHTIDEVRTHIRHWRQKGETVALVMTMGNLHQGHVSLIKAAAQKADHVVASIFVNPMQFGKNEDFDTYPKTLAVDQLALSEAGTALLFAPNATTVYPNGMDTQTFVEVPRVSEELCGAGRPGHFRGVATVVCKFFNIIQPDFAFFGRKDFQQLLVINTMVEDLSLPIEVIGVETMREASGLAMSSRNGYLCSDQKQQAASIKKVMDAMSIDIKQGKALDAVTQEYLQTLINTGFVPEYLEVRNAKNLYPAADLDKELVILVAAKMGSTRLIDNQCVNR</sequence>
<keyword evidence="4 8" id="KW-0566">Pantothenate biosynthesis</keyword>
<evidence type="ECO:0000256" key="8">
    <source>
        <dbReference type="HAMAP-Rule" id="MF_00158"/>
    </source>
</evidence>
<dbReference type="RefSeq" id="WP_248938275.1">
    <property type="nucleotide sequence ID" value="NZ_JAKIKS010000001.1"/>
</dbReference>
<dbReference type="HAMAP" id="MF_00158">
    <property type="entry name" value="PanC"/>
    <property type="match status" value="1"/>
</dbReference>
<feature type="binding site" evidence="8">
    <location>
        <begin position="186"/>
        <end position="189"/>
    </location>
    <ligand>
        <name>ATP</name>
        <dbReference type="ChEBI" id="CHEBI:30616"/>
    </ligand>
</feature>
<dbReference type="Gene3D" id="3.30.1300.10">
    <property type="entry name" value="Pantoate-beta-alanine ligase, C-terminal domain"/>
    <property type="match status" value="1"/>
</dbReference>
<comment type="catalytic activity">
    <reaction evidence="7 8">
        <text>(R)-pantoate + beta-alanine + ATP = (R)-pantothenate + AMP + diphosphate + H(+)</text>
        <dbReference type="Rhea" id="RHEA:10912"/>
        <dbReference type="ChEBI" id="CHEBI:15378"/>
        <dbReference type="ChEBI" id="CHEBI:15980"/>
        <dbReference type="ChEBI" id="CHEBI:29032"/>
        <dbReference type="ChEBI" id="CHEBI:30616"/>
        <dbReference type="ChEBI" id="CHEBI:33019"/>
        <dbReference type="ChEBI" id="CHEBI:57966"/>
        <dbReference type="ChEBI" id="CHEBI:456215"/>
        <dbReference type="EC" id="6.3.2.1"/>
    </reaction>
</comment>
<keyword evidence="8" id="KW-0963">Cytoplasm</keyword>
<gene>
    <name evidence="8 9" type="primary">panC</name>
    <name evidence="9" type="ORF">L2764_00475</name>
</gene>
<dbReference type="EC" id="6.3.2.1" evidence="8"/>
<keyword evidence="5 8" id="KW-0547">Nucleotide-binding</keyword>
<dbReference type="InterPro" id="IPR042176">
    <property type="entry name" value="Pantoate_ligase_C"/>
</dbReference>
<evidence type="ECO:0000256" key="5">
    <source>
        <dbReference type="ARBA" id="ARBA00022741"/>
    </source>
</evidence>
<dbReference type="PANTHER" id="PTHR21299:SF1">
    <property type="entry name" value="PANTOATE--BETA-ALANINE LIGASE"/>
    <property type="match status" value="1"/>
</dbReference>
<evidence type="ECO:0000313" key="10">
    <source>
        <dbReference type="Proteomes" id="UP001203423"/>
    </source>
</evidence>
<keyword evidence="10" id="KW-1185">Reference proteome</keyword>
<dbReference type="NCBIfam" id="TIGR00125">
    <property type="entry name" value="cyt_tran_rel"/>
    <property type="match status" value="1"/>
</dbReference>
<comment type="caution">
    <text evidence="8">Lacks conserved residue(s) required for the propagation of feature annotation.</text>
</comment>
<evidence type="ECO:0000256" key="7">
    <source>
        <dbReference type="ARBA" id="ARBA00048258"/>
    </source>
</evidence>
<comment type="function">
    <text evidence="8">Catalyzes the condensation of pantoate with beta-alanine in an ATP-dependent reaction via a pantoyl-adenylate intermediate.</text>
</comment>
<evidence type="ECO:0000256" key="2">
    <source>
        <dbReference type="ARBA" id="ARBA00009256"/>
    </source>
</evidence>
<dbReference type="Proteomes" id="UP001203423">
    <property type="component" value="Unassembled WGS sequence"/>
</dbReference>